<feature type="region of interest" description="Disordered" evidence="1">
    <location>
        <begin position="73"/>
        <end position="134"/>
    </location>
</feature>
<evidence type="ECO:0000313" key="3">
    <source>
        <dbReference type="Proteomes" id="UP000023152"/>
    </source>
</evidence>
<sequence length="301" mass="34019">MIDTQWEFLKESQSKSESYLDVLLKHFLSNVELNITHVHFRYQDLTTIPNHPFACGVTLEKLSIFNVTSTTQQQQQQQQQQQSNKEDANANSTAPSKLVAHDDANDNDDGDTEDERQHEEINMEQSAHDTMQNAASPQSNVLDAQSFYFFFFIFFNFDGIFLKKKIVIDLKQGPSSSSSSSSRKASGTGQEVKSEDLGNDKNGQSISKKITLKNLAVYMNTWNGGGTSTPDLNSDSKPDSEPRESAAKSERLKKTLKELLNEDVKVFWNDEILTDEQLIGRMDVIPTKTIELTTTTLYCRR</sequence>
<proteinExistence type="predicted"/>
<keyword evidence="3" id="KW-1185">Reference proteome</keyword>
<name>X6MH28_RETFI</name>
<comment type="caution">
    <text evidence="2">The sequence shown here is derived from an EMBL/GenBank/DDBJ whole genome shotgun (WGS) entry which is preliminary data.</text>
</comment>
<dbReference type="AlphaFoldDB" id="X6MH28"/>
<feature type="compositionally biased region" description="Acidic residues" evidence="1">
    <location>
        <begin position="105"/>
        <end position="114"/>
    </location>
</feature>
<feature type="region of interest" description="Disordered" evidence="1">
    <location>
        <begin position="172"/>
        <end position="204"/>
    </location>
</feature>
<evidence type="ECO:0000256" key="1">
    <source>
        <dbReference type="SAM" id="MobiDB-lite"/>
    </source>
</evidence>
<gene>
    <name evidence="2" type="ORF">RFI_24175</name>
</gene>
<protein>
    <submittedName>
        <fullName evidence="2">Uncharacterized protein</fullName>
    </submittedName>
</protein>
<feature type="compositionally biased region" description="Polar residues" evidence="1">
    <location>
        <begin position="123"/>
        <end position="134"/>
    </location>
</feature>
<organism evidence="2 3">
    <name type="scientific">Reticulomyxa filosa</name>
    <dbReference type="NCBI Taxonomy" id="46433"/>
    <lineage>
        <taxon>Eukaryota</taxon>
        <taxon>Sar</taxon>
        <taxon>Rhizaria</taxon>
        <taxon>Retaria</taxon>
        <taxon>Foraminifera</taxon>
        <taxon>Monothalamids</taxon>
        <taxon>Reticulomyxidae</taxon>
        <taxon>Reticulomyxa</taxon>
    </lineage>
</organism>
<dbReference type="OrthoDB" id="428159at2759"/>
<dbReference type="EMBL" id="ASPP01020753">
    <property type="protein sequence ID" value="ETO13199.1"/>
    <property type="molecule type" value="Genomic_DNA"/>
</dbReference>
<accession>X6MH28</accession>
<feature type="compositionally biased region" description="Basic and acidic residues" evidence="1">
    <location>
        <begin position="234"/>
        <end position="249"/>
    </location>
</feature>
<reference evidence="2 3" key="1">
    <citation type="journal article" date="2013" name="Curr. Biol.">
        <title>The Genome of the Foraminiferan Reticulomyxa filosa.</title>
        <authorList>
            <person name="Glockner G."/>
            <person name="Hulsmann N."/>
            <person name="Schleicher M."/>
            <person name="Noegel A.A."/>
            <person name="Eichinger L."/>
            <person name="Gallinger C."/>
            <person name="Pawlowski J."/>
            <person name="Sierra R."/>
            <person name="Euteneuer U."/>
            <person name="Pillet L."/>
            <person name="Moustafa A."/>
            <person name="Platzer M."/>
            <person name="Groth M."/>
            <person name="Szafranski K."/>
            <person name="Schliwa M."/>
        </authorList>
    </citation>
    <scope>NUCLEOTIDE SEQUENCE [LARGE SCALE GENOMIC DNA]</scope>
</reference>
<evidence type="ECO:0000313" key="2">
    <source>
        <dbReference type="EMBL" id="ETO13199.1"/>
    </source>
</evidence>
<dbReference type="Proteomes" id="UP000023152">
    <property type="component" value="Unassembled WGS sequence"/>
</dbReference>
<feature type="region of interest" description="Disordered" evidence="1">
    <location>
        <begin position="226"/>
        <end position="249"/>
    </location>
</feature>
<feature type="compositionally biased region" description="Low complexity" evidence="1">
    <location>
        <begin position="73"/>
        <end position="82"/>
    </location>
</feature>